<evidence type="ECO:0000256" key="1">
    <source>
        <dbReference type="SAM" id="MobiDB-lite"/>
    </source>
</evidence>
<keyword evidence="2" id="KW-1185">Reference proteome</keyword>
<evidence type="ECO:0000313" key="3">
    <source>
        <dbReference type="WBParaSite" id="PSAMB.scaffold5737size10986.g27196.t1"/>
    </source>
</evidence>
<proteinExistence type="predicted"/>
<name>A0A914X6U5_9BILA</name>
<reference evidence="3 4" key="1">
    <citation type="submission" date="2022-11" db="UniProtKB">
        <authorList>
            <consortium name="WormBaseParasite"/>
        </authorList>
    </citation>
    <scope>IDENTIFICATION</scope>
</reference>
<protein>
    <submittedName>
        <fullName evidence="3 4">Uncharacterized protein</fullName>
    </submittedName>
</protein>
<dbReference type="WBParaSite" id="PSAMB.scaffold6262size9855.g28202.t1">
    <property type="protein sequence ID" value="PSAMB.scaffold6262size9855.g28202.t1"/>
    <property type="gene ID" value="PSAMB.scaffold6262size9855.g28202"/>
</dbReference>
<feature type="compositionally biased region" description="Polar residues" evidence="1">
    <location>
        <begin position="27"/>
        <end position="36"/>
    </location>
</feature>
<organism evidence="2 4">
    <name type="scientific">Plectus sambesii</name>
    <dbReference type="NCBI Taxonomy" id="2011161"/>
    <lineage>
        <taxon>Eukaryota</taxon>
        <taxon>Metazoa</taxon>
        <taxon>Ecdysozoa</taxon>
        <taxon>Nematoda</taxon>
        <taxon>Chromadorea</taxon>
        <taxon>Plectida</taxon>
        <taxon>Plectina</taxon>
        <taxon>Plectoidea</taxon>
        <taxon>Plectidae</taxon>
        <taxon>Plectus</taxon>
    </lineage>
</organism>
<feature type="region of interest" description="Disordered" evidence="1">
    <location>
        <begin position="1"/>
        <end position="36"/>
    </location>
</feature>
<dbReference type="WBParaSite" id="PSAMB.scaffold5737size10986.g27196.t1">
    <property type="protein sequence ID" value="PSAMB.scaffold5737size10986.g27196.t1"/>
    <property type="gene ID" value="PSAMB.scaffold5737size10986.g27196"/>
</dbReference>
<dbReference type="Proteomes" id="UP000887566">
    <property type="component" value="Unplaced"/>
</dbReference>
<evidence type="ECO:0000313" key="2">
    <source>
        <dbReference type="Proteomes" id="UP000887566"/>
    </source>
</evidence>
<evidence type="ECO:0000313" key="4">
    <source>
        <dbReference type="WBParaSite" id="PSAMB.scaffold6262size9855.g28202.t1"/>
    </source>
</evidence>
<dbReference type="AlphaFoldDB" id="A0A914X6U5"/>
<feature type="compositionally biased region" description="Basic and acidic residues" evidence="1">
    <location>
        <begin position="1"/>
        <end position="13"/>
    </location>
</feature>
<accession>A0A914X6U5</accession>
<sequence>GRLEADKDEKPEVDSDDDNSVFHLDDSLNSNRSTLV</sequence>